<evidence type="ECO:0000259" key="1">
    <source>
        <dbReference type="Pfam" id="PF13648"/>
    </source>
</evidence>
<protein>
    <submittedName>
        <fullName evidence="2">Lipocalin family protein</fullName>
    </submittedName>
</protein>
<evidence type="ECO:0000313" key="2">
    <source>
        <dbReference type="EMBL" id="NJW54278.1"/>
    </source>
</evidence>
<proteinExistence type="predicted"/>
<dbReference type="InterPro" id="IPR024311">
    <property type="entry name" value="Lipocalin-like"/>
</dbReference>
<dbReference type="Pfam" id="PF13648">
    <property type="entry name" value="Lipocalin_4"/>
    <property type="match status" value="1"/>
</dbReference>
<dbReference type="PROSITE" id="PS51257">
    <property type="entry name" value="PROKAR_LIPOPROTEIN"/>
    <property type="match status" value="1"/>
</dbReference>
<feature type="domain" description="Lipocalin-like" evidence="1">
    <location>
        <begin position="30"/>
        <end position="123"/>
    </location>
</feature>
<reference evidence="2 3" key="1">
    <citation type="submission" date="2020-03" db="EMBL/GenBank/DDBJ databases">
        <title>Salinimicrobium sp. nov, isolated from SCS.</title>
        <authorList>
            <person name="Cao W.R."/>
        </authorList>
    </citation>
    <scope>NUCLEOTIDE SEQUENCE [LARGE SCALE GENOMIC DNA]</scope>
    <source>
        <strain evidence="3">J15B91</strain>
    </source>
</reference>
<accession>A0ABX1D670</accession>
<dbReference type="RefSeq" id="WP_168024501.1">
    <property type="nucleotide sequence ID" value="NZ_JAAVJR010000055.1"/>
</dbReference>
<sequence length="150" mass="17565">MKNFNVAFIVFALTFLSCSKEETEENNNLLIGTWNVQQVTENGEEKTISDCEFLDSREFNNNNTFNFQYFGPGGEECILEGDEQGTWSVENNVLVLKWDVFDEDDPEFSRWPILELTENTLRLKIEYLDEDDFPEGWHQVVIYKKSLVND</sequence>
<dbReference type="Proteomes" id="UP000703674">
    <property type="component" value="Unassembled WGS sequence"/>
</dbReference>
<organism evidence="2 3">
    <name type="scientific">Salinimicrobium oceani</name>
    <dbReference type="NCBI Taxonomy" id="2722702"/>
    <lineage>
        <taxon>Bacteria</taxon>
        <taxon>Pseudomonadati</taxon>
        <taxon>Bacteroidota</taxon>
        <taxon>Flavobacteriia</taxon>
        <taxon>Flavobacteriales</taxon>
        <taxon>Flavobacteriaceae</taxon>
        <taxon>Salinimicrobium</taxon>
    </lineage>
</organism>
<comment type="caution">
    <text evidence="2">The sequence shown here is derived from an EMBL/GenBank/DDBJ whole genome shotgun (WGS) entry which is preliminary data.</text>
</comment>
<evidence type="ECO:0000313" key="3">
    <source>
        <dbReference type="Proteomes" id="UP000703674"/>
    </source>
</evidence>
<dbReference type="EMBL" id="JAAVJR010000055">
    <property type="protein sequence ID" value="NJW54278.1"/>
    <property type="molecule type" value="Genomic_DNA"/>
</dbReference>
<keyword evidence="3" id="KW-1185">Reference proteome</keyword>
<gene>
    <name evidence="2" type="ORF">HC175_15310</name>
</gene>
<name>A0ABX1D670_9FLAO</name>